<reference evidence="1 2" key="2">
    <citation type="submission" date="2017-04" db="EMBL/GenBank/DDBJ databases">
        <title>CpG methylation of centromeres and impact of large insertions on vertebrate speciation.</title>
        <authorList>
            <person name="Ichikawa K."/>
            <person name="Yoshimura J."/>
            <person name="Morishita S."/>
        </authorList>
    </citation>
    <scope>NUCLEOTIDE SEQUENCE</scope>
    <source>
        <strain evidence="1 2">HNI</strain>
    </source>
</reference>
<protein>
    <submittedName>
        <fullName evidence="1">Uncharacterized protein</fullName>
    </submittedName>
</protein>
<accession>A0A3P9M1W5</accession>
<organism evidence="1 2">
    <name type="scientific">Oryzias latipes</name>
    <name type="common">Japanese rice fish</name>
    <name type="synonym">Japanese killifish</name>
    <dbReference type="NCBI Taxonomy" id="8090"/>
    <lineage>
        <taxon>Eukaryota</taxon>
        <taxon>Metazoa</taxon>
        <taxon>Chordata</taxon>
        <taxon>Craniata</taxon>
        <taxon>Vertebrata</taxon>
        <taxon>Euteleostomi</taxon>
        <taxon>Actinopterygii</taxon>
        <taxon>Neopterygii</taxon>
        <taxon>Teleostei</taxon>
        <taxon>Neoteleostei</taxon>
        <taxon>Acanthomorphata</taxon>
        <taxon>Ovalentaria</taxon>
        <taxon>Atherinomorphae</taxon>
        <taxon>Beloniformes</taxon>
        <taxon>Adrianichthyidae</taxon>
        <taxon>Oryziinae</taxon>
        <taxon>Oryzias</taxon>
    </lineage>
</organism>
<dbReference type="AlphaFoldDB" id="A0A3P9M1W5"/>
<dbReference type="Ensembl" id="ENSORLT00020000459.1">
    <property type="protein sequence ID" value="ENSORLP00020027003.1"/>
    <property type="gene ID" value="ENSORLG00020009761.1"/>
</dbReference>
<sequence length="101" mass="12049">MNMTKNSRRPMLNKAGSDIMRANRRVLIPLAPLMRRRILPIRARRITLKRVGDTKYFSIRSARNIPEVKKTQKRKSVELRCRKRPEFQKSAVFHTIWVYSL</sequence>
<evidence type="ECO:0000313" key="2">
    <source>
        <dbReference type="Proteomes" id="UP000265180"/>
    </source>
</evidence>
<evidence type="ECO:0000313" key="1">
    <source>
        <dbReference type="Ensembl" id="ENSORLP00020027003.1"/>
    </source>
</evidence>
<reference key="1">
    <citation type="journal article" date="2007" name="Nature">
        <title>The medaka draft genome and insights into vertebrate genome evolution.</title>
        <authorList>
            <person name="Kasahara M."/>
            <person name="Naruse K."/>
            <person name="Sasaki S."/>
            <person name="Nakatani Y."/>
            <person name="Qu W."/>
            <person name="Ahsan B."/>
            <person name="Yamada T."/>
            <person name="Nagayasu Y."/>
            <person name="Doi K."/>
            <person name="Kasai Y."/>
            <person name="Jindo T."/>
            <person name="Kobayashi D."/>
            <person name="Shimada A."/>
            <person name="Toyoda A."/>
            <person name="Kuroki Y."/>
            <person name="Fujiyama A."/>
            <person name="Sasaki T."/>
            <person name="Shimizu A."/>
            <person name="Asakawa S."/>
            <person name="Shimizu N."/>
            <person name="Hashimoto S."/>
            <person name="Yang J."/>
            <person name="Lee Y."/>
            <person name="Matsushima K."/>
            <person name="Sugano S."/>
            <person name="Sakaizumi M."/>
            <person name="Narita T."/>
            <person name="Ohishi K."/>
            <person name="Haga S."/>
            <person name="Ohta F."/>
            <person name="Nomoto H."/>
            <person name="Nogata K."/>
            <person name="Morishita T."/>
            <person name="Endo T."/>
            <person name="Shin-I T."/>
            <person name="Takeda H."/>
            <person name="Morishita S."/>
            <person name="Kohara Y."/>
        </authorList>
    </citation>
    <scope>NUCLEOTIDE SEQUENCE [LARGE SCALE GENOMIC DNA]</scope>
    <source>
        <strain>Hd-rR</strain>
    </source>
</reference>
<reference evidence="1" key="4">
    <citation type="submission" date="2025-09" db="UniProtKB">
        <authorList>
            <consortium name="Ensembl"/>
        </authorList>
    </citation>
    <scope>IDENTIFICATION</scope>
    <source>
        <strain evidence="1">HNI</strain>
    </source>
</reference>
<reference evidence="1" key="3">
    <citation type="submission" date="2025-08" db="UniProtKB">
        <authorList>
            <consortium name="Ensembl"/>
        </authorList>
    </citation>
    <scope>IDENTIFICATION</scope>
    <source>
        <strain evidence="1">HNI</strain>
    </source>
</reference>
<proteinExistence type="predicted"/>
<name>A0A3P9M1W5_ORYLA</name>
<dbReference type="Proteomes" id="UP000265180">
    <property type="component" value="Chromosome 5"/>
</dbReference>